<feature type="transmembrane region" description="Helical" evidence="1">
    <location>
        <begin position="20"/>
        <end position="40"/>
    </location>
</feature>
<evidence type="ECO:0000313" key="3">
    <source>
        <dbReference type="Proteomes" id="UP001501391"/>
    </source>
</evidence>
<gene>
    <name evidence="2" type="ORF">GCM10009787_00910</name>
</gene>
<dbReference type="EMBL" id="BAAAOQ010000001">
    <property type="protein sequence ID" value="GAA2190726.1"/>
    <property type="molecule type" value="Genomic_DNA"/>
</dbReference>
<sequence length="137" mass="14982">MRSLLQRLVESRVWRVARVVAYSVAGLIGVGIFVVLPITAQLSGWNDDDEDPPVSSGVPSATHTPVRWTYQGYECSDGWPSDSIGRPGACSHHGGVVSVFEGDDGTVLRCGDNEHAPRPDEQQQQIEDYGRVVCVFR</sequence>
<protein>
    <recommendedName>
        <fullName evidence="4">Secreted protein</fullName>
    </recommendedName>
</protein>
<keyword evidence="3" id="KW-1185">Reference proteome</keyword>
<dbReference type="Proteomes" id="UP001501391">
    <property type="component" value="Unassembled WGS sequence"/>
</dbReference>
<keyword evidence="1" id="KW-0812">Transmembrane</keyword>
<reference evidence="2 3" key="1">
    <citation type="journal article" date="2019" name="Int. J. Syst. Evol. Microbiol.">
        <title>The Global Catalogue of Microorganisms (GCM) 10K type strain sequencing project: providing services to taxonomists for standard genome sequencing and annotation.</title>
        <authorList>
            <consortium name="The Broad Institute Genomics Platform"/>
            <consortium name="The Broad Institute Genome Sequencing Center for Infectious Disease"/>
            <person name="Wu L."/>
            <person name="Ma J."/>
        </authorList>
    </citation>
    <scope>NUCLEOTIDE SEQUENCE [LARGE SCALE GENOMIC DNA]</scope>
    <source>
        <strain evidence="2 3">JCM 14924</strain>
    </source>
</reference>
<organism evidence="2 3">
    <name type="scientific">Streptomyces bangladeshensis</name>
    <dbReference type="NCBI Taxonomy" id="295352"/>
    <lineage>
        <taxon>Bacteria</taxon>
        <taxon>Bacillati</taxon>
        <taxon>Actinomycetota</taxon>
        <taxon>Actinomycetes</taxon>
        <taxon>Kitasatosporales</taxon>
        <taxon>Streptomycetaceae</taxon>
        <taxon>Streptomyces</taxon>
    </lineage>
</organism>
<keyword evidence="1" id="KW-1133">Transmembrane helix</keyword>
<keyword evidence="1" id="KW-0472">Membrane</keyword>
<proteinExistence type="predicted"/>
<evidence type="ECO:0000256" key="1">
    <source>
        <dbReference type="SAM" id="Phobius"/>
    </source>
</evidence>
<name>A0ABN3B9K0_9ACTN</name>
<accession>A0ABN3B9K0</accession>
<evidence type="ECO:0008006" key="4">
    <source>
        <dbReference type="Google" id="ProtNLM"/>
    </source>
</evidence>
<evidence type="ECO:0000313" key="2">
    <source>
        <dbReference type="EMBL" id="GAA2190726.1"/>
    </source>
</evidence>
<comment type="caution">
    <text evidence="2">The sequence shown here is derived from an EMBL/GenBank/DDBJ whole genome shotgun (WGS) entry which is preliminary data.</text>
</comment>